<dbReference type="EMBL" id="LT598653">
    <property type="protein sequence ID" value="SBV32575.1"/>
    <property type="molecule type" value="Genomic_DNA"/>
</dbReference>
<dbReference type="KEGG" id="sphu:SPPYR_1455"/>
<sequence length="24" mass="2525">MSDWLSKADKGGLEVDVPPPVNGI</sequence>
<protein>
    <submittedName>
        <fullName evidence="2">Uncharacterized protein</fullName>
    </submittedName>
</protein>
<evidence type="ECO:0000256" key="1">
    <source>
        <dbReference type="SAM" id="MobiDB-lite"/>
    </source>
</evidence>
<organism evidence="2">
    <name type="scientific">uncultured Sphingopyxis sp</name>
    <dbReference type="NCBI Taxonomy" id="310581"/>
    <lineage>
        <taxon>Bacteria</taxon>
        <taxon>Pseudomonadati</taxon>
        <taxon>Pseudomonadota</taxon>
        <taxon>Alphaproteobacteria</taxon>
        <taxon>Sphingomonadales</taxon>
        <taxon>Sphingomonadaceae</taxon>
        <taxon>Sphingopyxis</taxon>
        <taxon>environmental samples</taxon>
    </lineage>
</organism>
<dbReference type="AlphaFoldDB" id="A0A1Y5PVD9"/>
<proteinExistence type="predicted"/>
<reference evidence="2" key="1">
    <citation type="submission" date="2016-03" db="EMBL/GenBank/DDBJ databases">
        <authorList>
            <person name="Ploux O."/>
        </authorList>
    </citation>
    <scope>NUCLEOTIDE SEQUENCE</scope>
    <source>
        <strain evidence="2">UC10</strain>
    </source>
</reference>
<evidence type="ECO:0000313" key="2">
    <source>
        <dbReference type="EMBL" id="SBV32575.1"/>
    </source>
</evidence>
<feature type="region of interest" description="Disordered" evidence="1">
    <location>
        <begin position="1"/>
        <end position="24"/>
    </location>
</feature>
<accession>A0A1Y5PVD9</accession>
<feature type="compositionally biased region" description="Basic and acidic residues" evidence="1">
    <location>
        <begin position="1"/>
        <end position="13"/>
    </location>
</feature>
<name>A0A1Y5PVD9_9SPHN</name>
<gene>
    <name evidence="2" type="ORF">SPPYR_1455</name>
</gene>